<protein>
    <submittedName>
        <fullName evidence="2">Uncharacterized protein</fullName>
    </submittedName>
</protein>
<feature type="compositionally biased region" description="Acidic residues" evidence="1">
    <location>
        <begin position="128"/>
        <end position="139"/>
    </location>
</feature>
<accession>A0A6C0I0B7</accession>
<reference evidence="2" key="1">
    <citation type="journal article" date="2020" name="Nature">
        <title>Giant virus diversity and host interactions through global metagenomics.</title>
        <authorList>
            <person name="Schulz F."/>
            <person name="Roux S."/>
            <person name="Paez-Espino D."/>
            <person name="Jungbluth S."/>
            <person name="Walsh D.A."/>
            <person name="Denef V.J."/>
            <person name="McMahon K.D."/>
            <person name="Konstantinidis K.T."/>
            <person name="Eloe-Fadrosh E.A."/>
            <person name="Kyrpides N.C."/>
            <person name="Woyke T."/>
        </authorList>
    </citation>
    <scope>NUCLEOTIDE SEQUENCE</scope>
    <source>
        <strain evidence="2">GVMAG-M-3300023184-182</strain>
    </source>
</reference>
<dbReference type="AlphaFoldDB" id="A0A6C0I0B7"/>
<organism evidence="2">
    <name type="scientific">viral metagenome</name>
    <dbReference type="NCBI Taxonomy" id="1070528"/>
    <lineage>
        <taxon>unclassified sequences</taxon>
        <taxon>metagenomes</taxon>
        <taxon>organismal metagenomes</taxon>
    </lineage>
</organism>
<feature type="region of interest" description="Disordered" evidence="1">
    <location>
        <begin position="73"/>
        <end position="145"/>
    </location>
</feature>
<evidence type="ECO:0000313" key="2">
    <source>
        <dbReference type="EMBL" id="QHT85846.1"/>
    </source>
</evidence>
<feature type="compositionally biased region" description="Basic and acidic residues" evidence="1">
    <location>
        <begin position="108"/>
        <end position="127"/>
    </location>
</feature>
<name>A0A6C0I0B7_9ZZZZ</name>
<evidence type="ECO:0000256" key="1">
    <source>
        <dbReference type="SAM" id="MobiDB-lite"/>
    </source>
</evidence>
<proteinExistence type="predicted"/>
<feature type="compositionally biased region" description="Polar residues" evidence="1">
    <location>
        <begin position="88"/>
        <end position="106"/>
    </location>
</feature>
<dbReference type="EMBL" id="MN740047">
    <property type="protein sequence ID" value="QHT85846.1"/>
    <property type="molecule type" value="Genomic_DNA"/>
</dbReference>
<sequence length="163" mass="18834">MKQTLPAKYAKMTVCTFWILKQLKSMGMLTDEQMTEAATEFNLTKDCEDQMLYFKDVVENFKDHENYLKMYANMSKTDPDDEEDTPVKISSSTQNISKKQPNQSPKSGDIKKKTKLSEDEIFSKIMDDTDSESEEESEEEKTPVNSKIITVKKVKIVVNCYKK</sequence>